<protein>
    <submittedName>
        <fullName evidence="2">Uncharacterized protein</fullName>
    </submittedName>
</protein>
<dbReference type="EMBL" id="CM008048">
    <property type="protein sequence ID" value="PAN18920.1"/>
    <property type="molecule type" value="Genomic_DNA"/>
</dbReference>
<name>A0A2S3HB35_9POAL</name>
<feature type="region of interest" description="Disordered" evidence="1">
    <location>
        <begin position="1"/>
        <end position="45"/>
    </location>
</feature>
<dbReference type="Proteomes" id="UP000243499">
    <property type="component" value="Chromosome 3"/>
</dbReference>
<proteinExistence type="predicted"/>
<feature type="compositionally biased region" description="Basic and acidic residues" evidence="1">
    <location>
        <begin position="1"/>
        <end position="21"/>
    </location>
</feature>
<evidence type="ECO:0000313" key="2">
    <source>
        <dbReference type="EMBL" id="PAN18920.1"/>
    </source>
</evidence>
<sequence length="113" mass="13049">MRHGGRIPDRSRFDKRIKSSEPARGGRVRVPRPCNRASRSGGWAAAHGGSQLLRVRPRRRGRISRRDRGITARSLRRSRRDGRRWCRAESQGGTALRFHVRAFGEVRFGQRHK</sequence>
<organism evidence="2">
    <name type="scientific">Panicum hallii</name>
    <dbReference type="NCBI Taxonomy" id="206008"/>
    <lineage>
        <taxon>Eukaryota</taxon>
        <taxon>Viridiplantae</taxon>
        <taxon>Streptophyta</taxon>
        <taxon>Embryophyta</taxon>
        <taxon>Tracheophyta</taxon>
        <taxon>Spermatophyta</taxon>
        <taxon>Magnoliopsida</taxon>
        <taxon>Liliopsida</taxon>
        <taxon>Poales</taxon>
        <taxon>Poaceae</taxon>
        <taxon>PACMAD clade</taxon>
        <taxon>Panicoideae</taxon>
        <taxon>Panicodae</taxon>
        <taxon>Paniceae</taxon>
        <taxon>Panicinae</taxon>
        <taxon>Panicum</taxon>
        <taxon>Panicum sect. Panicum</taxon>
    </lineage>
</organism>
<dbReference type="Gramene" id="PAN18920">
    <property type="protein sequence ID" value="PAN18920"/>
    <property type="gene ID" value="PAHAL_3G235600"/>
</dbReference>
<gene>
    <name evidence="2" type="ORF">PAHAL_3G235600</name>
</gene>
<accession>A0A2S3HB35</accession>
<dbReference type="AlphaFoldDB" id="A0A2S3HB35"/>
<evidence type="ECO:0000256" key="1">
    <source>
        <dbReference type="SAM" id="MobiDB-lite"/>
    </source>
</evidence>
<reference evidence="2" key="1">
    <citation type="submission" date="2018-04" db="EMBL/GenBank/DDBJ databases">
        <title>WGS assembly of Panicum hallii.</title>
        <authorList>
            <person name="Lovell J."/>
            <person name="Jenkins J."/>
            <person name="Lowry D."/>
            <person name="Mamidi S."/>
            <person name="Sreedasyam A."/>
            <person name="Weng X."/>
            <person name="Barry K."/>
            <person name="Bonette J."/>
            <person name="Campitelli B."/>
            <person name="Daum C."/>
            <person name="Gordon S."/>
            <person name="Gould B."/>
            <person name="Lipzen A."/>
            <person name="Macqueen A."/>
            <person name="Palacio-Mejia J."/>
            <person name="Plott C."/>
            <person name="Shakirov E."/>
            <person name="Shu S."/>
            <person name="Yoshinaga Y."/>
            <person name="Zane M."/>
            <person name="Rokhsar D."/>
            <person name="Grimwood J."/>
            <person name="Schmutz J."/>
            <person name="Juenger T."/>
        </authorList>
    </citation>
    <scope>NUCLEOTIDE SEQUENCE [LARGE SCALE GENOMIC DNA]</scope>
    <source>
        <strain evidence="2">FIL2</strain>
    </source>
</reference>